<dbReference type="GO" id="GO:0030244">
    <property type="term" value="P:cellulose biosynthetic process"/>
    <property type="evidence" value="ECO:0007669"/>
    <property type="project" value="InterPro"/>
</dbReference>
<keyword evidence="2" id="KW-0328">Glycosyltransferase</keyword>
<dbReference type="Pfam" id="PF03552">
    <property type="entry name" value="Cellulose_synt"/>
    <property type="match status" value="2"/>
</dbReference>
<keyword evidence="6 8" id="KW-0472">Membrane</keyword>
<feature type="transmembrane region" description="Helical" evidence="8">
    <location>
        <begin position="75"/>
        <end position="94"/>
    </location>
</feature>
<proteinExistence type="predicted"/>
<evidence type="ECO:0000313" key="9">
    <source>
        <dbReference type="EMBL" id="KAE8662025.1"/>
    </source>
</evidence>
<evidence type="ECO:0000256" key="4">
    <source>
        <dbReference type="ARBA" id="ARBA00022692"/>
    </source>
</evidence>
<dbReference type="GO" id="GO:0016020">
    <property type="term" value="C:membrane"/>
    <property type="evidence" value="ECO:0007669"/>
    <property type="project" value="InterPro"/>
</dbReference>
<dbReference type="GO" id="GO:0071555">
    <property type="term" value="P:cell wall organization"/>
    <property type="evidence" value="ECO:0007669"/>
    <property type="project" value="UniProtKB-KW"/>
</dbReference>
<name>A0A6A2X4P3_HIBSY</name>
<evidence type="ECO:0000256" key="3">
    <source>
        <dbReference type="ARBA" id="ARBA00022679"/>
    </source>
</evidence>
<organism evidence="9 10">
    <name type="scientific">Hibiscus syriacus</name>
    <name type="common">Rose of Sharon</name>
    <dbReference type="NCBI Taxonomy" id="106335"/>
    <lineage>
        <taxon>Eukaryota</taxon>
        <taxon>Viridiplantae</taxon>
        <taxon>Streptophyta</taxon>
        <taxon>Embryophyta</taxon>
        <taxon>Tracheophyta</taxon>
        <taxon>Spermatophyta</taxon>
        <taxon>Magnoliopsida</taxon>
        <taxon>eudicotyledons</taxon>
        <taxon>Gunneridae</taxon>
        <taxon>Pentapetalae</taxon>
        <taxon>rosids</taxon>
        <taxon>malvids</taxon>
        <taxon>Malvales</taxon>
        <taxon>Malvaceae</taxon>
        <taxon>Malvoideae</taxon>
        <taxon>Hibiscus</taxon>
    </lineage>
</organism>
<gene>
    <name evidence="9" type="ORF">F3Y22_tig00113721pilonHSYRG00103</name>
</gene>
<evidence type="ECO:0000256" key="8">
    <source>
        <dbReference type="SAM" id="Phobius"/>
    </source>
</evidence>
<evidence type="ECO:0000256" key="6">
    <source>
        <dbReference type="ARBA" id="ARBA00023136"/>
    </source>
</evidence>
<dbReference type="PANTHER" id="PTHR13301">
    <property type="entry name" value="X-BOX TRANSCRIPTION FACTOR-RELATED"/>
    <property type="match status" value="1"/>
</dbReference>
<keyword evidence="10" id="KW-1185">Reference proteome</keyword>
<dbReference type="EMBL" id="VEPZ02001717">
    <property type="protein sequence ID" value="KAE8662025.1"/>
    <property type="molecule type" value="Genomic_DNA"/>
</dbReference>
<evidence type="ECO:0000256" key="7">
    <source>
        <dbReference type="ARBA" id="ARBA00023316"/>
    </source>
</evidence>
<comment type="subcellular location">
    <subcellularLocation>
        <location evidence="1">Endomembrane system</location>
    </subcellularLocation>
</comment>
<keyword evidence="5 8" id="KW-1133">Transmembrane helix</keyword>
<keyword evidence="4 8" id="KW-0812">Transmembrane</keyword>
<dbReference type="AlphaFoldDB" id="A0A6A2X4P3"/>
<keyword evidence="3" id="KW-0808">Transferase</keyword>
<feature type="transmembrane region" description="Helical" evidence="8">
    <location>
        <begin position="114"/>
        <end position="133"/>
    </location>
</feature>
<dbReference type="GO" id="GO:0012505">
    <property type="term" value="C:endomembrane system"/>
    <property type="evidence" value="ECO:0007669"/>
    <property type="project" value="UniProtKB-SubCell"/>
</dbReference>
<protein>
    <submittedName>
        <fullName evidence="9">Cellulose synthase-like protein G3</fullName>
    </submittedName>
</protein>
<evidence type="ECO:0000256" key="1">
    <source>
        <dbReference type="ARBA" id="ARBA00004308"/>
    </source>
</evidence>
<feature type="transmembrane region" description="Helical" evidence="8">
    <location>
        <begin position="164"/>
        <end position="183"/>
    </location>
</feature>
<comment type="caution">
    <text evidence="9">The sequence shown here is derived from an EMBL/GenBank/DDBJ whole genome shotgun (WGS) entry which is preliminary data.</text>
</comment>
<sequence length="215" mass="24873">MTFMPIGFRYGALSEDYFTGYRMKFEGWRSLFCYPETPAFLGDTPINFLDVLSQNKRWVIGQLEHLPDGLGTMDLIYMFLFLGAYMQDLFEFVVERGTIRRWWSDQRMWMMRGLSCYLFSLTEFLLTSIGIPAQGFNVTSKVTDDEQSKRYEQGLFEFRVPSPLFVTLAMAAIIILLSFILGLVRFINGSNKEGLEMQLLLTGFIVMNCLSVTRP</sequence>
<reference evidence="9" key="1">
    <citation type="submission" date="2019-09" db="EMBL/GenBank/DDBJ databases">
        <title>Draft genome information of white flower Hibiscus syriacus.</title>
        <authorList>
            <person name="Kim Y.-M."/>
        </authorList>
    </citation>
    <scope>NUCLEOTIDE SEQUENCE [LARGE SCALE GENOMIC DNA]</scope>
    <source>
        <strain evidence="9">YM2019G1</strain>
    </source>
</reference>
<evidence type="ECO:0000256" key="5">
    <source>
        <dbReference type="ARBA" id="ARBA00022989"/>
    </source>
</evidence>
<accession>A0A6A2X4P3</accession>
<dbReference type="Proteomes" id="UP000436088">
    <property type="component" value="Unassembled WGS sequence"/>
</dbReference>
<dbReference type="GO" id="GO:0016760">
    <property type="term" value="F:cellulose synthase (UDP-forming) activity"/>
    <property type="evidence" value="ECO:0007669"/>
    <property type="project" value="InterPro"/>
</dbReference>
<keyword evidence="7" id="KW-0961">Cell wall biogenesis/degradation</keyword>
<evidence type="ECO:0000256" key="2">
    <source>
        <dbReference type="ARBA" id="ARBA00022676"/>
    </source>
</evidence>
<evidence type="ECO:0000313" key="10">
    <source>
        <dbReference type="Proteomes" id="UP000436088"/>
    </source>
</evidence>
<dbReference type="InterPro" id="IPR005150">
    <property type="entry name" value="Cellulose_synth"/>
</dbReference>